<dbReference type="FunCoup" id="F6Z6H6">
    <property type="interactions" value="27"/>
</dbReference>
<dbReference type="eggNOG" id="KOG0255">
    <property type="taxonomic scope" value="Eukaryota"/>
</dbReference>
<name>F6Z6H6_MONDO</name>
<keyword evidence="4 5" id="KW-0472">Membrane</keyword>
<dbReference type="InterPro" id="IPR020846">
    <property type="entry name" value="MFS_dom"/>
</dbReference>
<accession>F6Z6H6</accession>
<dbReference type="PROSITE" id="PS50850">
    <property type="entry name" value="MFS"/>
    <property type="match status" value="1"/>
</dbReference>
<keyword evidence="3 5" id="KW-1133">Transmembrane helix</keyword>
<dbReference type="InterPro" id="IPR036259">
    <property type="entry name" value="MFS_trans_sf"/>
</dbReference>
<evidence type="ECO:0000313" key="7">
    <source>
        <dbReference type="Ensembl" id="ENSMODP00000015320.3"/>
    </source>
</evidence>
<dbReference type="GeneTree" id="ENSGT00940000162395"/>
<dbReference type="AlphaFoldDB" id="F6Z6H6"/>
<feature type="transmembrane region" description="Helical" evidence="5">
    <location>
        <begin position="159"/>
        <end position="177"/>
    </location>
</feature>
<dbReference type="Gene3D" id="1.20.1250.20">
    <property type="entry name" value="MFS general substrate transporter like domains"/>
    <property type="match status" value="1"/>
</dbReference>
<dbReference type="Pfam" id="PF00083">
    <property type="entry name" value="Sugar_tr"/>
    <property type="match status" value="1"/>
</dbReference>
<evidence type="ECO:0000256" key="3">
    <source>
        <dbReference type="ARBA" id="ARBA00022989"/>
    </source>
</evidence>
<evidence type="ECO:0000256" key="1">
    <source>
        <dbReference type="ARBA" id="ARBA00004141"/>
    </source>
</evidence>
<reference evidence="7" key="2">
    <citation type="submission" date="2025-08" db="UniProtKB">
        <authorList>
            <consortium name="Ensembl"/>
        </authorList>
    </citation>
    <scope>IDENTIFICATION</scope>
</reference>
<dbReference type="PANTHER" id="PTHR24064">
    <property type="entry name" value="SOLUTE CARRIER FAMILY 22 MEMBER"/>
    <property type="match status" value="1"/>
</dbReference>
<organism evidence="7 8">
    <name type="scientific">Monodelphis domestica</name>
    <name type="common">Gray short-tailed opossum</name>
    <dbReference type="NCBI Taxonomy" id="13616"/>
    <lineage>
        <taxon>Eukaryota</taxon>
        <taxon>Metazoa</taxon>
        <taxon>Chordata</taxon>
        <taxon>Craniata</taxon>
        <taxon>Vertebrata</taxon>
        <taxon>Euteleostomi</taxon>
        <taxon>Mammalia</taxon>
        <taxon>Metatheria</taxon>
        <taxon>Didelphimorphia</taxon>
        <taxon>Didelphidae</taxon>
        <taxon>Monodelphis</taxon>
    </lineage>
</organism>
<feature type="transmembrane region" description="Helical" evidence="5">
    <location>
        <begin position="356"/>
        <end position="375"/>
    </location>
</feature>
<dbReference type="Proteomes" id="UP000002280">
    <property type="component" value="Chromosome 6"/>
</dbReference>
<dbReference type="SUPFAM" id="SSF103473">
    <property type="entry name" value="MFS general substrate transporter"/>
    <property type="match status" value="1"/>
</dbReference>
<evidence type="ECO:0000256" key="5">
    <source>
        <dbReference type="SAM" id="Phobius"/>
    </source>
</evidence>
<feature type="domain" description="Major facilitator superfamily (MFS) profile" evidence="6">
    <location>
        <begin position="103"/>
        <end position="524"/>
    </location>
</feature>
<feature type="transmembrane region" description="Helical" evidence="5">
    <location>
        <begin position="189"/>
        <end position="209"/>
    </location>
</feature>
<dbReference type="InterPro" id="IPR005828">
    <property type="entry name" value="MFS_sugar_transport-like"/>
</dbReference>
<dbReference type="Bgee" id="ENSMODG00000012232">
    <property type="expression patterns" value="Expressed in spermatocyte and 2 other cell types or tissues"/>
</dbReference>
<comment type="subcellular location">
    <subcellularLocation>
        <location evidence="1">Membrane</location>
        <topology evidence="1">Multi-pass membrane protein</topology>
    </subcellularLocation>
</comment>
<dbReference type="STRING" id="13616.ENSMODP00000015320"/>
<feature type="transmembrane region" description="Helical" evidence="5">
    <location>
        <begin position="411"/>
        <end position="430"/>
    </location>
</feature>
<dbReference type="GO" id="GO:0016020">
    <property type="term" value="C:membrane"/>
    <property type="evidence" value="ECO:0007669"/>
    <property type="project" value="UniProtKB-SubCell"/>
</dbReference>
<keyword evidence="2 5" id="KW-0812">Transmembrane</keyword>
<reference evidence="7 8" key="1">
    <citation type="journal article" date="2007" name="Nature">
        <title>Genome of the marsupial Monodelphis domestica reveals innovation in non-coding sequences.</title>
        <authorList>
            <person name="Mikkelsen T.S."/>
            <person name="Wakefield M.J."/>
            <person name="Aken B."/>
            <person name="Amemiya C.T."/>
            <person name="Chang J.L."/>
            <person name="Duke S."/>
            <person name="Garber M."/>
            <person name="Gentles A.J."/>
            <person name="Goodstadt L."/>
            <person name="Heger A."/>
            <person name="Jurka J."/>
            <person name="Kamal M."/>
            <person name="Mauceli E."/>
            <person name="Searle S.M."/>
            <person name="Sharpe T."/>
            <person name="Baker M.L."/>
            <person name="Batzer M.A."/>
            <person name="Benos P.V."/>
            <person name="Belov K."/>
            <person name="Clamp M."/>
            <person name="Cook A."/>
            <person name="Cuff J."/>
            <person name="Das R."/>
            <person name="Davidow L."/>
            <person name="Deakin J.E."/>
            <person name="Fazzari M.J."/>
            <person name="Glass J.L."/>
            <person name="Grabherr M."/>
            <person name="Greally J.M."/>
            <person name="Gu W."/>
            <person name="Hore T.A."/>
            <person name="Huttley G.A."/>
            <person name="Kleber M."/>
            <person name="Jirtle R.L."/>
            <person name="Koina E."/>
            <person name="Lee J.T."/>
            <person name="Mahony S."/>
            <person name="Marra M.A."/>
            <person name="Miller R.D."/>
            <person name="Nicholls R.D."/>
            <person name="Oda M."/>
            <person name="Papenfuss A.T."/>
            <person name="Parra Z.E."/>
            <person name="Pollock D.D."/>
            <person name="Ray D.A."/>
            <person name="Schein J.E."/>
            <person name="Speed T.P."/>
            <person name="Thompson K."/>
            <person name="VandeBerg J.L."/>
            <person name="Wade C.M."/>
            <person name="Walker J.A."/>
            <person name="Waters P.D."/>
            <person name="Webber C."/>
            <person name="Weidman J.R."/>
            <person name="Xie X."/>
            <person name="Zody M.C."/>
            <person name="Baldwin J."/>
            <person name="Abdouelleil A."/>
            <person name="Abdulkadir J."/>
            <person name="Abebe A."/>
            <person name="Abera B."/>
            <person name="Abreu J."/>
            <person name="Acer S.C."/>
            <person name="Aftuck L."/>
            <person name="Alexander A."/>
            <person name="An P."/>
            <person name="Anderson E."/>
            <person name="Anderson S."/>
            <person name="Arachi H."/>
            <person name="Azer M."/>
            <person name="Bachantsang P."/>
            <person name="Barry A."/>
            <person name="Bayul T."/>
            <person name="Berlin A."/>
            <person name="Bessette D."/>
            <person name="Bloom T."/>
            <person name="Bloom T."/>
            <person name="Boguslavskiy L."/>
            <person name="Bonnet C."/>
            <person name="Boukhgalter B."/>
            <person name="Bourzgui I."/>
            <person name="Brown A."/>
            <person name="Cahill P."/>
            <person name="Channer S."/>
            <person name="Cheshatsang Y."/>
            <person name="Chuda L."/>
            <person name="Citroen M."/>
            <person name="Collymore A."/>
            <person name="Cooke P."/>
            <person name="Costello M."/>
            <person name="D'Aco K."/>
            <person name="Daza R."/>
            <person name="De Haan G."/>
            <person name="DeGray S."/>
            <person name="DeMaso C."/>
            <person name="Dhargay N."/>
            <person name="Dooley K."/>
            <person name="Dooley E."/>
            <person name="Doricent M."/>
            <person name="Dorje P."/>
            <person name="Dorjee K."/>
            <person name="Dupes A."/>
            <person name="Elong R."/>
            <person name="Falk J."/>
            <person name="Farina A."/>
            <person name="Faro S."/>
            <person name="Ferguson D."/>
            <person name="Fisher S."/>
            <person name="Foley C.D."/>
            <person name="Franke A."/>
            <person name="Friedrich D."/>
            <person name="Gadbois L."/>
            <person name="Gearin G."/>
            <person name="Gearin C.R."/>
            <person name="Giannoukos G."/>
            <person name="Goode T."/>
            <person name="Graham J."/>
            <person name="Grandbois E."/>
            <person name="Grewal S."/>
            <person name="Gyaltsen K."/>
            <person name="Hafez N."/>
            <person name="Hagos B."/>
            <person name="Hall J."/>
            <person name="Henson C."/>
            <person name="Hollinger A."/>
            <person name="Honan T."/>
            <person name="Huard M.D."/>
            <person name="Hughes L."/>
            <person name="Hurhula B."/>
            <person name="Husby M.E."/>
            <person name="Kamat A."/>
            <person name="Kanga B."/>
            <person name="Kashin S."/>
            <person name="Khazanovich D."/>
            <person name="Kisner P."/>
            <person name="Lance K."/>
            <person name="Lara M."/>
            <person name="Lee W."/>
            <person name="Lennon N."/>
            <person name="Letendre F."/>
            <person name="LeVine R."/>
            <person name="Lipovsky A."/>
            <person name="Liu X."/>
            <person name="Liu J."/>
            <person name="Liu S."/>
            <person name="Lokyitsang T."/>
            <person name="Lokyitsang Y."/>
            <person name="Lubonja R."/>
            <person name="Lui A."/>
            <person name="MacDonald P."/>
            <person name="Magnisalis V."/>
            <person name="Maru K."/>
            <person name="Matthews C."/>
            <person name="McCusker W."/>
            <person name="McDonough S."/>
            <person name="Mehta T."/>
            <person name="Meldrim J."/>
            <person name="Meneus L."/>
            <person name="Mihai O."/>
            <person name="Mihalev A."/>
            <person name="Mihova T."/>
            <person name="Mittelman R."/>
            <person name="Mlenga V."/>
            <person name="Montmayeur A."/>
            <person name="Mulrain L."/>
            <person name="Navidi A."/>
            <person name="Naylor J."/>
            <person name="Negash T."/>
            <person name="Nguyen T."/>
            <person name="Nguyen N."/>
            <person name="Nicol R."/>
            <person name="Norbu C."/>
            <person name="Norbu N."/>
            <person name="Novod N."/>
            <person name="O'Neill B."/>
            <person name="Osman S."/>
            <person name="Markiewicz E."/>
            <person name="Oyono O.L."/>
            <person name="Patti C."/>
            <person name="Phunkhang P."/>
            <person name="Pierre F."/>
            <person name="Priest M."/>
            <person name="Raghuraman S."/>
            <person name="Rege F."/>
            <person name="Reyes R."/>
            <person name="Rise C."/>
            <person name="Rogov P."/>
            <person name="Ross K."/>
            <person name="Ryan E."/>
            <person name="Settipalli S."/>
            <person name="Shea T."/>
            <person name="Sherpa N."/>
            <person name="Shi L."/>
            <person name="Shih D."/>
            <person name="Sparrow T."/>
            <person name="Spaulding J."/>
            <person name="Stalker J."/>
            <person name="Stange-Thomann N."/>
            <person name="Stavropoulos S."/>
            <person name="Stone C."/>
            <person name="Strader C."/>
            <person name="Tesfaye S."/>
            <person name="Thomson T."/>
            <person name="Thoulutsang Y."/>
            <person name="Thoulutsang D."/>
            <person name="Topham K."/>
            <person name="Topping I."/>
            <person name="Tsamla T."/>
            <person name="Vassiliev H."/>
            <person name="Vo A."/>
            <person name="Wangchuk T."/>
            <person name="Wangdi T."/>
            <person name="Weiand M."/>
            <person name="Wilkinson J."/>
            <person name="Wilson A."/>
            <person name="Yadav S."/>
            <person name="Young G."/>
            <person name="Yu Q."/>
            <person name="Zembek L."/>
            <person name="Zhong D."/>
            <person name="Zimmer A."/>
            <person name="Zwirko Z."/>
            <person name="Jaffe D.B."/>
            <person name="Alvarez P."/>
            <person name="Brockman W."/>
            <person name="Butler J."/>
            <person name="Chin C."/>
            <person name="Gnerre S."/>
            <person name="MacCallum I."/>
            <person name="Graves J.A."/>
            <person name="Ponting C.P."/>
            <person name="Breen M."/>
            <person name="Samollow P.B."/>
            <person name="Lander E.S."/>
            <person name="Lindblad-Toh K."/>
        </authorList>
    </citation>
    <scope>NUCLEOTIDE SEQUENCE [LARGE SCALE GENOMIC DNA]</scope>
</reference>
<evidence type="ECO:0000259" key="6">
    <source>
        <dbReference type="PROSITE" id="PS50850"/>
    </source>
</evidence>
<feature type="transmembrane region" description="Helical" evidence="5">
    <location>
        <begin position="215"/>
        <end position="239"/>
    </location>
</feature>
<dbReference type="Ensembl" id="ENSMODT00000015605.3">
    <property type="protein sequence ID" value="ENSMODP00000015320.3"/>
    <property type="gene ID" value="ENSMODG00000012232.3"/>
</dbReference>
<dbReference type="InParanoid" id="F6Z6H6"/>
<feature type="transmembrane region" description="Helical" evidence="5">
    <location>
        <begin position="246"/>
        <end position="267"/>
    </location>
</feature>
<dbReference type="HOGENOM" id="CLU_001265_33_3_1"/>
<dbReference type="KEGG" id="mdo:100009994"/>
<reference evidence="7" key="3">
    <citation type="submission" date="2025-09" db="UniProtKB">
        <authorList>
            <consortium name="Ensembl"/>
        </authorList>
    </citation>
    <scope>IDENTIFICATION</scope>
</reference>
<evidence type="ECO:0000256" key="4">
    <source>
        <dbReference type="ARBA" id="ARBA00023136"/>
    </source>
</evidence>
<feature type="transmembrane region" description="Helical" evidence="5">
    <location>
        <begin position="442"/>
        <end position="461"/>
    </location>
</feature>
<sequence>MDTSLSSVRVSGVRFSPGETNRDVLTYTDLLQEAGEFGTFQRRLVALTFLPNTLSAYFMFVRVFVLRQVPHYCNTSWLLAIRPNLTISELFTLTLPKKADGSFEQCLMYSPVQWDFDSIVKYGLNETQPCQNGWIYINKQELTTVNEFNLVCDKASERFISMSSFVIGLLFGSLITGTLCDRIGRYKTILIMLMLFAVFGFGTAFVPNFTVYKIFQFAIGVAISGYAISSVCLVTEWLVLSRRAPAIILAHSFYAFGLVMVSFLGYFIPHWRLLYLVGGFPVIFLISYIWILPESPRWLMMRGRKEKAKFVLRMAALVNKRTIPYNLLKELSCEEVPYGTVLSILQNRKLRKMTMVLVYVWFSISCCYFSLSSYMKKVKMNPYGSHIAFPMAEVPSRFLCVVLVEKLGRKTTLSITLYVVGFACLTSAFISKDLFSIDVTLILMGNIGMAAAITVSFIYSVELYPSTLRKWQSEKVSSRRLREISWDSSRETDASMLSTQSCWVVCGIRYWPKPSFCQTWFSIS</sequence>
<evidence type="ECO:0000256" key="2">
    <source>
        <dbReference type="ARBA" id="ARBA00022692"/>
    </source>
</evidence>
<keyword evidence="8" id="KW-1185">Reference proteome</keyword>
<evidence type="ECO:0000313" key="8">
    <source>
        <dbReference type="Proteomes" id="UP000002280"/>
    </source>
</evidence>
<protein>
    <submittedName>
        <fullName evidence="7">Solute carrier family 22 member 14</fullName>
    </submittedName>
</protein>
<proteinExistence type="predicted"/>
<dbReference type="OMA" id="EHCFFSV"/>
<feature type="transmembrane region" description="Helical" evidence="5">
    <location>
        <begin position="273"/>
        <end position="292"/>
    </location>
</feature>
<dbReference type="GO" id="GO:0022857">
    <property type="term" value="F:transmembrane transporter activity"/>
    <property type="evidence" value="ECO:0007669"/>
    <property type="project" value="InterPro"/>
</dbReference>